<evidence type="ECO:0000256" key="1">
    <source>
        <dbReference type="SAM" id="SignalP"/>
    </source>
</evidence>
<keyword evidence="1" id="KW-0732">Signal</keyword>
<proteinExistence type="predicted"/>
<protein>
    <submittedName>
        <fullName evidence="2">Uncharacterized protein</fullName>
    </submittedName>
</protein>
<organism evidence="2">
    <name type="scientific">Vibrio chaetopteri</name>
    <dbReference type="NCBI Taxonomy" id="3016528"/>
    <lineage>
        <taxon>Bacteria</taxon>
        <taxon>Pseudomonadati</taxon>
        <taxon>Pseudomonadota</taxon>
        <taxon>Gammaproteobacteria</taxon>
        <taxon>Vibrionales</taxon>
        <taxon>Vibrionaceae</taxon>
        <taxon>Vibrio</taxon>
    </lineage>
</organism>
<sequence length="104" mass="11552">MRALLLVLLCSAAYAIDEVVCIEHSGLEPAQLERLVKDKALKRALMLGTIAPNEISEQRTSLTINGETSFSRKITIETEITDPLLSHSLQTSNETEKCYSVSFR</sequence>
<feature type="chain" id="PRO_5043728393" evidence="1">
    <location>
        <begin position="16"/>
        <end position="104"/>
    </location>
</feature>
<accession>A0AAU8BS31</accession>
<dbReference type="RefSeq" id="WP_353500218.1">
    <property type="nucleotide sequence ID" value="NZ_CP115922.1"/>
</dbReference>
<dbReference type="KEGG" id="vck:PG915_24455"/>
<name>A0AAU8BS31_9VIBR</name>
<keyword evidence="2" id="KW-0614">Plasmid</keyword>
<gene>
    <name evidence="2" type="ORF">PG915_24455</name>
</gene>
<dbReference type="AlphaFoldDB" id="A0AAU8BS31"/>
<reference evidence="2" key="1">
    <citation type="submission" date="2023-01" db="EMBL/GenBank/DDBJ databases">
        <title>Vibrio sp. CB1-14 genome sequencing.</title>
        <authorList>
            <person name="Otstavnykh N."/>
            <person name="Isaeva M."/>
            <person name="Meleshko D."/>
        </authorList>
    </citation>
    <scope>NUCLEOTIDE SEQUENCE</scope>
    <source>
        <strain evidence="2">CB1-14</strain>
        <plasmid evidence="2">p1</plasmid>
    </source>
</reference>
<evidence type="ECO:0000313" key="2">
    <source>
        <dbReference type="EMBL" id="XCD19091.1"/>
    </source>
</evidence>
<dbReference type="EMBL" id="CP115922">
    <property type="protein sequence ID" value="XCD19091.1"/>
    <property type="molecule type" value="Genomic_DNA"/>
</dbReference>
<geneLocation type="plasmid" evidence="2">
    <name>p1</name>
</geneLocation>
<feature type="signal peptide" evidence="1">
    <location>
        <begin position="1"/>
        <end position="15"/>
    </location>
</feature>